<dbReference type="KEGG" id="asim:FE240_11865"/>
<reference evidence="4 5" key="1">
    <citation type="submission" date="2019-05" db="EMBL/GenBank/DDBJ databases">
        <title>OXA-830, a novel chromosomally encoded expanded-spectrum class D beta-lactamase in Aeromonas simiae.</title>
        <authorList>
            <person name="Zhou W."/>
            <person name="Chen Q."/>
        </authorList>
    </citation>
    <scope>NUCLEOTIDE SEQUENCE [LARGE SCALE GENOMIC DNA]</scope>
    <source>
        <strain evidence="4 5">A6</strain>
    </source>
</reference>
<dbReference type="Gene3D" id="3.40.630.30">
    <property type="match status" value="1"/>
</dbReference>
<dbReference type="PROSITE" id="PS51186">
    <property type="entry name" value="GNAT"/>
    <property type="match status" value="1"/>
</dbReference>
<evidence type="ECO:0000259" key="3">
    <source>
        <dbReference type="PROSITE" id="PS51186"/>
    </source>
</evidence>
<dbReference type="InterPro" id="IPR050832">
    <property type="entry name" value="Bact_Acetyltransf"/>
</dbReference>
<gene>
    <name evidence="4" type="ORF">FE240_11865</name>
</gene>
<proteinExistence type="predicted"/>
<dbReference type="RefSeq" id="WP_193001168.1">
    <property type="nucleotide sequence ID" value="NZ_CP040449.1"/>
</dbReference>
<evidence type="ECO:0000256" key="2">
    <source>
        <dbReference type="ARBA" id="ARBA00023315"/>
    </source>
</evidence>
<keyword evidence="5" id="KW-1185">Reference proteome</keyword>
<accession>A0A5J6WZJ7</accession>
<dbReference type="EMBL" id="CP040449">
    <property type="protein sequence ID" value="QFI55318.1"/>
    <property type="molecule type" value="Genomic_DNA"/>
</dbReference>
<dbReference type="InterPro" id="IPR016181">
    <property type="entry name" value="Acyl_CoA_acyltransferase"/>
</dbReference>
<dbReference type="CDD" id="cd04301">
    <property type="entry name" value="NAT_SF"/>
    <property type="match status" value="1"/>
</dbReference>
<name>A0A5J6WZJ7_9GAMM</name>
<dbReference type="AlphaFoldDB" id="A0A5J6WZJ7"/>
<keyword evidence="1 4" id="KW-0808">Transferase</keyword>
<evidence type="ECO:0000313" key="4">
    <source>
        <dbReference type="EMBL" id="QFI55318.1"/>
    </source>
</evidence>
<keyword evidence="2" id="KW-0012">Acyltransferase</keyword>
<organism evidence="4 5">
    <name type="scientific">Aeromonas simiae</name>
    <dbReference type="NCBI Taxonomy" id="218936"/>
    <lineage>
        <taxon>Bacteria</taxon>
        <taxon>Pseudomonadati</taxon>
        <taxon>Pseudomonadota</taxon>
        <taxon>Gammaproteobacteria</taxon>
        <taxon>Aeromonadales</taxon>
        <taxon>Aeromonadaceae</taxon>
        <taxon>Aeromonas</taxon>
    </lineage>
</organism>
<dbReference type="InterPro" id="IPR000182">
    <property type="entry name" value="GNAT_dom"/>
</dbReference>
<dbReference type="PANTHER" id="PTHR43877">
    <property type="entry name" value="AMINOALKYLPHOSPHONATE N-ACETYLTRANSFERASE-RELATED-RELATED"/>
    <property type="match status" value="1"/>
</dbReference>
<evidence type="ECO:0000313" key="5">
    <source>
        <dbReference type="Proteomes" id="UP000594034"/>
    </source>
</evidence>
<dbReference type="SUPFAM" id="SSF55729">
    <property type="entry name" value="Acyl-CoA N-acyltransferases (Nat)"/>
    <property type="match status" value="1"/>
</dbReference>
<dbReference type="Proteomes" id="UP000594034">
    <property type="component" value="Chromosome"/>
</dbReference>
<dbReference type="GO" id="GO:0016747">
    <property type="term" value="F:acyltransferase activity, transferring groups other than amino-acyl groups"/>
    <property type="evidence" value="ECO:0007669"/>
    <property type="project" value="InterPro"/>
</dbReference>
<dbReference type="Pfam" id="PF00583">
    <property type="entry name" value="Acetyltransf_1"/>
    <property type="match status" value="1"/>
</dbReference>
<evidence type="ECO:0000256" key="1">
    <source>
        <dbReference type="ARBA" id="ARBA00022679"/>
    </source>
</evidence>
<sequence length="163" mass="18610">MQAVTLRMARPQDAAAMAQLQRASWLGAYASVLGNDLLEQMSEAEHEQVWQRRLEEGARPMLVCVDEAPVGLLYWQQEGTQAWIRALYLHPSHWRQGLGQRLWHAVALQMRRAGCDVVHLWLLAGNRIGAGFYFRQGFRPTGERRTLVSLGHDCVQHRLARSL</sequence>
<protein>
    <submittedName>
        <fullName evidence="4">GNAT family N-acetyltransferase</fullName>
    </submittedName>
</protein>
<feature type="domain" description="N-acetyltransferase" evidence="3">
    <location>
        <begin position="4"/>
        <end position="160"/>
    </location>
</feature>